<evidence type="ECO:0000313" key="2">
    <source>
        <dbReference type="EMBL" id="GAH43643.1"/>
    </source>
</evidence>
<feature type="region of interest" description="Disordered" evidence="1">
    <location>
        <begin position="1"/>
        <end position="33"/>
    </location>
</feature>
<proteinExistence type="predicted"/>
<protein>
    <submittedName>
        <fullName evidence="2">Uncharacterized protein</fullName>
    </submittedName>
</protein>
<organism evidence="2">
    <name type="scientific">marine sediment metagenome</name>
    <dbReference type="NCBI Taxonomy" id="412755"/>
    <lineage>
        <taxon>unclassified sequences</taxon>
        <taxon>metagenomes</taxon>
        <taxon>ecological metagenomes</taxon>
    </lineage>
</organism>
<name>X1HEC2_9ZZZZ</name>
<gene>
    <name evidence="2" type="ORF">S03H2_14365</name>
</gene>
<dbReference type="AlphaFoldDB" id="X1HEC2"/>
<feature type="compositionally biased region" description="Basic and acidic residues" evidence="1">
    <location>
        <begin position="1"/>
        <end position="27"/>
    </location>
</feature>
<sequence length="33" mass="3884">RSREPELDGRDTWIRERRGEKTLRGTPEDDGAE</sequence>
<evidence type="ECO:0000256" key="1">
    <source>
        <dbReference type="SAM" id="MobiDB-lite"/>
    </source>
</evidence>
<feature type="non-terminal residue" evidence="2">
    <location>
        <position position="1"/>
    </location>
</feature>
<reference evidence="2" key="1">
    <citation type="journal article" date="2014" name="Front. Microbiol.">
        <title>High frequency of phylogenetically diverse reductive dehalogenase-homologous genes in deep subseafloor sedimentary metagenomes.</title>
        <authorList>
            <person name="Kawai M."/>
            <person name="Futagami T."/>
            <person name="Toyoda A."/>
            <person name="Takaki Y."/>
            <person name="Nishi S."/>
            <person name="Hori S."/>
            <person name="Arai W."/>
            <person name="Tsubouchi T."/>
            <person name="Morono Y."/>
            <person name="Uchiyama I."/>
            <person name="Ito T."/>
            <person name="Fujiyama A."/>
            <person name="Inagaki F."/>
            <person name="Takami H."/>
        </authorList>
    </citation>
    <scope>NUCLEOTIDE SEQUENCE</scope>
    <source>
        <strain evidence="2">Expedition CK06-06</strain>
    </source>
</reference>
<accession>X1HEC2</accession>
<dbReference type="EMBL" id="BARU01007289">
    <property type="protein sequence ID" value="GAH43643.1"/>
    <property type="molecule type" value="Genomic_DNA"/>
</dbReference>
<comment type="caution">
    <text evidence="2">The sequence shown here is derived from an EMBL/GenBank/DDBJ whole genome shotgun (WGS) entry which is preliminary data.</text>
</comment>